<evidence type="ECO:0000313" key="9">
    <source>
        <dbReference type="Proteomes" id="UP000678679"/>
    </source>
</evidence>
<reference evidence="8 9" key="1">
    <citation type="submission" date="2021-05" db="EMBL/GenBank/DDBJ databases">
        <title>Comparative genomic studies on the polysaccharide-degrading batcterial strains of the Flammeovirga genus.</title>
        <authorList>
            <person name="Zewei F."/>
            <person name="Zheng Z."/>
            <person name="Yu L."/>
            <person name="Ruyue G."/>
            <person name="Yanhong M."/>
            <person name="Yuanyuan C."/>
            <person name="Jingyan G."/>
            <person name="Wenjun H."/>
        </authorList>
    </citation>
    <scope>NUCLEOTIDE SEQUENCE [LARGE SCALE GENOMIC DNA]</scope>
    <source>
        <strain evidence="8 9">NBRC:100898</strain>
    </source>
</reference>
<evidence type="ECO:0000256" key="6">
    <source>
        <dbReference type="SAM" id="Phobius"/>
    </source>
</evidence>
<feature type="domain" description="Cytochrome c assembly protein" evidence="7">
    <location>
        <begin position="83"/>
        <end position="253"/>
    </location>
</feature>
<sequence length="261" mass="30503">MWDQFIYISIICVLLWTLSSGLYLTKGYKKYASSITIIGVLGMAYFIISLWMELDRPPLRTLGETRLWYSLFMPIIGLIAYYRWRYAWIIIYSLIMGIVFLMINVMHPENYQKALMPALQSPWFVPHVIVYIFSYALLGGSALIGLKGIFQKYVQHKEINVLYMADNYVYIGFGFLSLGLIFGGLWAKEAWGHYWTWDPKETWALITWLAYLGYIHIRHYLPKQKTFHTLVLSGSFILLLICWFGLNYMSSGLNSVHTYSN</sequence>
<dbReference type="Pfam" id="PF01578">
    <property type="entry name" value="Cytochrom_C_asm"/>
    <property type="match status" value="1"/>
</dbReference>
<keyword evidence="2 6" id="KW-0812">Transmembrane</keyword>
<feature type="transmembrane region" description="Helical" evidence="6">
    <location>
        <begin position="128"/>
        <end position="146"/>
    </location>
</feature>
<protein>
    <submittedName>
        <fullName evidence="8">Cytochrome c biogenesis protein CcsA</fullName>
    </submittedName>
</protein>
<keyword evidence="9" id="KW-1185">Reference proteome</keyword>
<feature type="transmembrane region" description="Helical" evidence="6">
    <location>
        <begin position="6"/>
        <end position="24"/>
    </location>
</feature>
<accession>A0AAX1NAE3</accession>
<keyword evidence="5 6" id="KW-0472">Membrane</keyword>
<evidence type="ECO:0000313" key="8">
    <source>
        <dbReference type="EMBL" id="QWG04530.1"/>
    </source>
</evidence>
<dbReference type="PANTHER" id="PTHR30071">
    <property type="entry name" value="HEME EXPORTER PROTEIN C"/>
    <property type="match status" value="1"/>
</dbReference>
<evidence type="ECO:0000256" key="5">
    <source>
        <dbReference type="ARBA" id="ARBA00023136"/>
    </source>
</evidence>
<dbReference type="RefSeq" id="WP_169665423.1">
    <property type="nucleotide sequence ID" value="NZ_CP076133.1"/>
</dbReference>
<dbReference type="GO" id="GO:0020037">
    <property type="term" value="F:heme binding"/>
    <property type="evidence" value="ECO:0007669"/>
    <property type="project" value="InterPro"/>
</dbReference>
<dbReference type="Proteomes" id="UP000678679">
    <property type="component" value="Chromosome 2"/>
</dbReference>
<feature type="transmembrane region" description="Helical" evidence="6">
    <location>
        <begin position="89"/>
        <end position="108"/>
    </location>
</feature>
<organism evidence="8 9">
    <name type="scientific">Flammeovirga yaeyamensis</name>
    <dbReference type="NCBI Taxonomy" id="367791"/>
    <lineage>
        <taxon>Bacteria</taxon>
        <taxon>Pseudomonadati</taxon>
        <taxon>Bacteroidota</taxon>
        <taxon>Cytophagia</taxon>
        <taxon>Cytophagales</taxon>
        <taxon>Flammeovirgaceae</taxon>
        <taxon>Flammeovirga</taxon>
    </lineage>
</organism>
<evidence type="ECO:0000256" key="2">
    <source>
        <dbReference type="ARBA" id="ARBA00022692"/>
    </source>
</evidence>
<dbReference type="GO" id="GO:0005886">
    <property type="term" value="C:plasma membrane"/>
    <property type="evidence" value="ECO:0007669"/>
    <property type="project" value="TreeGrafter"/>
</dbReference>
<evidence type="ECO:0000256" key="3">
    <source>
        <dbReference type="ARBA" id="ARBA00022748"/>
    </source>
</evidence>
<evidence type="ECO:0000259" key="7">
    <source>
        <dbReference type="Pfam" id="PF01578"/>
    </source>
</evidence>
<dbReference type="GO" id="GO:0017004">
    <property type="term" value="P:cytochrome complex assembly"/>
    <property type="evidence" value="ECO:0007669"/>
    <property type="project" value="UniProtKB-KW"/>
</dbReference>
<feature type="transmembrane region" description="Helical" evidence="6">
    <location>
        <begin position="227"/>
        <end position="246"/>
    </location>
</feature>
<feature type="transmembrane region" description="Helical" evidence="6">
    <location>
        <begin position="31"/>
        <end position="54"/>
    </location>
</feature>
<keyword evidence="4 6" id="KW-1133">Transmembrane helix</keyword>
<name>A0AAX1NAE3_9BACT</name>
<dbReference type="InterPro" id="IPR002541">
    <property type="entry name" value="Cyt_c_assembly"/>
</dbReference>
<dbReference type="PANTHER" id="PTHR30071:SF1">
    <property type="entry name" value="CYTOCHROME B_B6 PROTEIN-RELATED"/>
    <property type="match status" value="1"/>
</dbReference>
<evidence type="ECO:0000256" key="4">
    <source>
        <dbReference type="ARBA" id="ARBA00022989"/>
    </source>
</evidence>
<feature type="transmembrane region" description="Helical" evidence="6">
    <location>
        <begin position="66"/>
        <end position="82"/>
    </location>
</feature>
<gene>
    <name evidence="8" type="primary">ccsA</name>
    <name evidence="8" type="ORF">KMW28_26905</name>
</gene>
<comment type="subcellular location">
    <subcellularLocation>
        <location evidence="1">Membrane</location>
        <topology evidence="1">Multi-pass membrane protein</topology>
    </subcellularLocation>
</comment>
<dbReference type="InterPro" id="IPR045062">
    <property type="entry name" value="Cyt_c_biogenesis_CcsA/CcmC"/>
</dbReference>
<feature type="transmembrane region" description="Helical" evidence="6">
    <location>
        <begin position="202"/>
        <end position="220"/>
    </location>
</feature>
<proteinExistence type="predicted"/>
<evidence type="ECO:0000256" key="1">
    <source>
        <dbReference type="ARBA" id="ARBA00004141"/>
    </source>
</evidence>
<dbReference type="EMBL" id="CP076133">
    <property type="protein sequence ID" value="QWG04530.1"/>
    <property type="molecule type" value="Genomic_DNA"/>
</dbReference>
<keyword evidence="3" id="KW-0201">Cytochrome c-type biogenesis</keyword>
<feature type="transmembrane region" description="Helical" evidence="6">
    <location>
        <begin position="167"/>
        <end position="187"/>
    </location>
</feature>
<dbReference type="AlphaFoldDB" id="A0AAX1NAE3"/>
<dbReference type="KEGG" id="fya:KMW28_26905"/>